<dbReference type="SUPFAM" id="SSF50978">
    <property type="entry name" value="WD40 repeat-like"/>
    <property type="match status" value="1"/>
</dbReference>
<dbReference type="InterPro" id="IPR036322">
    <property type="entry name" value="WD40_repeat_dom_sf"/>
</dbReference>
<dbReference type="Gene3D" id="2.130.10.10">
    <property type="entry name" value="YVTN repeat-like/Quinoprotein amine dehydrogenase"/>
    <property type="match status" value="3"/>
</dbReference>
<feature type="repeat" description="WD" evidence="6">
    <location>
        <begin position="114"/>
        <end position="155"/>
    </location>
</feature>
<dbReference type="PANTHER" id="PTHR44019:SF2">
    <property type="entry name" value="POC1 CENTRIOLAR PROTEIN HOMOLOG A"/>
    <property type="match status" value="1"/>
</dbReference>
<proteinExistence type="inferred from homology"/>
<keyword evidence="2" id="KW-0677">Repeat</keyword>
<sequence>MNYFIWHGNKVTAHLRILLPCSDPTLERHFKGHRHTVTSVDFSCSMKQIATGSVDSCVMIWNMKPQMRAYRFDGHKEAVTCVQFSPSGHLVASTSRDKTVRLWVPSMKADSTVFRAHTATVRCVNFSCDGQTMVTSSDDKTIKLWTVHRQKFLFSFSQHMNWVRCAKFSPDDGLIVSCSDDKTIKLWDKKTRECIHTFTEHAGFEKTFSSVGAVNGLSFHPGGNFLITASSDSTMKILDLVEGKLLYTLHGHQGAVTCVAFSRAGDYFSSGGSDEQVLVWKSNFDECIESSNDVKSQCKSAESSQSRPTVSILEQRLTLTEDKLKECLENQMEIGLHLQNRDEGRRWPNQHC</sequence>
<dbReference type="PANTHER" id="PTHR44019">
    <property type="entry name" value="WD REPEAT-CONTAINING PROTEIN 55"/>
    <property type="match status" value="1"/>
</dbReference>
<reference evidence="7" key="1">
    <citation type="submission" date="2025-08" db="UniProtKB">
        <authorList>
            <consortium name="Ensembl"/>
        </authorList>
    </citation>
    <scope>IDENTIFICATION</scope>
</reference>
<evidence type="ECO:0000256" key="4">
    <source>
        <dbReference type="ARBA" id="ARBA00037984"/>
    </source>
</evidence>
<feature type="repeat" description="WD" evidence="6">
    <location>
        <begin position="30"/>
        <end position="71"/>
    </location>
</feature>
<dbReference type="PROSITE" id="PS50294">
    <property type="entry name" value="WD_REPEATS_REGION"/>
    <property type="match status" value="5"/>
</dbReference>
<dbReference type="GO" id="GO:0036064">
    <property type="term" value="C:ciliary basal body"/>
    <property type="evidence" value="ECO:0007669"/>
    <property type="project" value="TreeGrafter"/>
</dbReference>
<evidence type="ECO:0000256" key="2">
    <source>
        <dbReference type="ARBA" id="ARBA00022737"/>
    </source>
</evidence>
<dbReference type="InterPro" id="IPR019775">
    <property type="entry name" value="WD40_repeat_CS"/>
</dbReference>
<dbReference type="GO" id="GO:0007017">
    <property type="term" value="P:microtubule-based process"/>
    <property type="evidence" value="ECO:0007669"/>
    <property type="project" value="UniProtKB-ARBA"/>
</dbReference>
<dbReference type="Pfam" id="PF00400">
    <property type="entry name" value="WD40"/>
    <property type="match status" value="6"/>
</dbReference>
<keyword evidence="8" id="KW-1185">Reference proteome</keyword>
<dbReference type="GO" id="GO:0048871">
    <property type="term" value="P:multicellular organismal-level homeostasis"/>
    <property type="evidence" value="ECO:0007669"/>
    <property type="project" value="UniProtKB-ARBA"/>
</dbReference>
<feature type="repeat" description="WD" evidence="6">
    <location>
        <begin position="156"/>
        <end position="197"/>
    </location>
</feature>
<dbReference type="AlphaFoldDB" id="A0A3B3XLB7"/>
<keyword evidence="1 6" id="KW-0853">WD repeat</keyword>
<feature type="repeat" description="WD" evidence="6">
    <location>
        <begin position="72"/>
        <end position="103"/>
    </location>
</feature>
<dbReference type="GO" id="GO:0005814">
    <property type="term" value="C:centriole"/>
    <property type="evidence" value="ECO:0007669"/>
    <property type="project" value="TreeGrafter"/>
</dbReference>
<dbReference type="InterPro" id="IPR050505">
    <property type="entry name" value="WDR55/POC1"/>
</dbReference>
<evidence type="ECO:0000256" key="1">
    <source>
        <dbReference type="ARBA" id="ARBA00022574"/>
    </source>
</evidence>
<dbReference type="InterPro" id="IPR020472">
    <property type="entry name" value="WD40_PAC1"/>
</dbReference>
<evidence type="ECO:0000313" key="8">
    <source>
        <dbReference type="Proteomes" id="UP000261480"/>
    </source>
</evidence>
<dbReference type="SMART" id="SM00320">
    <property type="entry name" value="WD40"/>
    <property type="match status" value="6"/>
</dbReference>
<evidence type="ECO:0000256" key="3">
    <source>
        <dbReference type="ARBA" id="ARBA00023054"/>
    </source>
</evidence>
<dbReference type="InterPro" id="IPR001680">
    <property type="entry name" value="WD40_rpt"/>
</dbReference>
<dbReference type="GO" id="GO:0060271">
    <property type="term" value="P:cilium assembly"/>
    <property type="evidence" value="ECO:0007669"/>
    <property type="project" value="UniProtKB-ARBA"/>
</dbReference>
<feature type="repeat" description="WD" evidence="6">
    <location>
        <begin position="207"/>
        <end position="248"/>
    </location>
</feature>
<dbReference type="CDD" id="cd00200">
    <property type="entry name" value="WD40"/>
    <property type="match status" value="1"/>
</dbReference>
<feature type="repeat" description="WD" evidence="6">
    <location>
        <begin position="249"/>
        <end position="290"/>
    </location>
</feature>
<dbReference type="Proteomes" id="UP000261480">
    <property type="component" value="Unplaced"/>
</dbReference>
<dbReference type="PRINTS" id="PR00320">
    <property type="entry name" value="GPROTEINBRPT"/>
</dbReference>
<dbReference type="InterPro" id="IPR015943">
    <property type="entry name" value="WD40/YVTN_repeat-like_dom_sf"/>
</dbReference>
<dbReference type="FunFam" id="2.130.10.10:FF:000235">
    <property type="entry name" value="POC1 centriolar protein homolog B"/>
    <property type="match status" value="1"/>
</dbReference>
<keyword evidence="3" id="KW-0175">Coiled coil</keyword>
<name>A0A3B3XLB7_9TELE</name>
<evidence type="ECO:0000256" key="5">
    <source>
        <dbReference type="ARBA" id="ARBA00039725"/>
    </source>
</evidence>
<organism evidence="7 8">
    <name type="scientific">Poecilia mexicana</name>
    <dbReference type="NCBI Taxonomy" id="48701"/>
    <lineage>
        <taxon>Eukaryota</taxon>
        <taxon>Metazoa</taxon>
        <taxon>Chordata</taxon>
        <taxon>Craniata</taxon>
        <taxon>Vertebrata</taxon>
        <taxon>Euteleostomi</taxon>
        <taxon>Actinopterygii</taxon>
        <taxon>Neopterygii</taxon>
        <taxon>Teleostei</taxon>
        <taxon>Neoteleostei</taxon>
        <taxon>Acanthomorphata</taxon>
        <taxon>Ovalentaria</taxon>
        <taxon>Atherinomorphae</taxon>
        <taxon>Cyprinodontiformes</taxon>
        <taxon>Poeciliidae</taxon>
        <taxon>Poeciliinae</taxon>
        <taxon>Poecilia</taxon>
    </lineage>
</organism>
<evidence type="ECO:0000313" key="7">
    <source>
        <dbReference type="Ensembl" id="ENSPMEP00000015775.1"/>
    </source>
</evidence>
<dbReference type="PROSITE" id="PS50082">
    <property type="entry name" value="WD_REPEATS_2"/>
    <property type="match status" value="6"/>
</dbReference>
<reference evidence="7" key="2">
    <citation type="submission" date="2025-09" db="UniProtKB">
        <authorList>
            <consortium name="Ensembl"/>
        </authorList>
    </citation>
    <scope>IDENTIFICATION</scope>
</reference>
<protein>
    <recommendedName>
        <fullName evidence="5">POC1 centriolar protein homolog A</fullName>
    </recommendedName>
</protein>
<accession>A0A3B3XLB7</accession>
<comment type="similarity">
    <text evidence="4">Belongs to the WD repeat POC1 family.</text>
</comment>
<dbReference type="Ensembl" id="ENSPMET00000024143.1">
    <property type="protein sequence ID" value="ENSPMEP00000015775.1"/>
    <property type="gene ID" value="ENSPMEG00000018396.1"/>
</dbReference>
<evidence type="ECO:0000256" key="6">
    <source>
        <dbReference type="PROSITE-ProRule" id="PRU00221"/>
    </source>
</evidence>
<dbReference type="PROSITE" id="PS00678">
    <property type="entry name" value="WD_REPEATS_1"/>
    <property type="match status" value="1"/>
</dbReference>